<dbReference type="PANTHER" id="PTHR46566">
    <property type="entry name" value="1-PHOSPHOFRUCTOKINASE-RELATED"/>
    <property type="match status" value="1"/>
</dbReference>
<evidence type="ECO:0000313" key="10">
    <source>
        <dbReference type="EMBL" id="HJC46984.1"/>
    </source>
</evidence>
<dbReference type="GO" id="GO:0005988">
    <property type="term" value="P:lactose metabolic process"/>
    <property type="evidence" value="ECO:0007669"/>
    <property type="project" value="UniProtKB-KW"/>
</dbReference>
<dbReference type="GO" id="GO:0005524">
    <property type="term" value="F:ATP binding"/>
    <property type="evidence" value="ECO:0007669"/>
    <property type="project" value="UniProtKB-UniRule"/>
</dbReference>
<evidence type="ECO:0000256" key="1">
    <source>
        <dbReference type="ARBA" id="ARBA00005380"/>
    </source>
</evidence>
<keyword evidence="2 7" id="KW-0808">Transferase</keyword>
<dbReference type="SUPFAM" id="SSF53613">
    <property type="entry name" value="Ribokinase-like"/>
    <property type="match status" value="1"/>
</dbReference>
<comment type="function">
    <text evidence="8">Catalyzes the ATP-dependent phosphorylation of fructose-l-phosphate to fructose-l,6-bisphosphate.</text>
</comment>
<evidence type="ECO:0000256" key="7">
    <source>
        <dbReference type="PIRNR" id="PIRNR000535"/>
    </source>
</evidence>
<dbReference type="InterPro" id="IPR022463">
    <property type="entry name" value="1-PFruKinase"/>
</dbReference>
<comment type="caution">
    <text evidence="10">The sequence shown here is derived from an EMBL/GenBank/DDBJ whole genome shotgun (WGS) entry which is preliminary data.</text>
</comment>
<dbReference type="Pfam" id="PF00294">
    <property type="entry name" value="PfkB"/>
    <property type="match status" value="1"/>
</dbReference>
<keyword evidence="7" id="KW-0423">Lactose metabolism</keyword>
<dbReference type="NCBIfam" id="TIGR03828">
    <property type="entry name" value="pfkB"/>
    <property type="match status" value="1"/>
</dbReference>
<evidence type="ECO:0000256" key="8">
    <source>
        <dbReference type="RuleBase" id="RU369061"/>
    </source>
</evidence>
<evidence type="ECO:0000259" key="9">
    <source>
        <dbReference type="Pfam" id="PF00294"/>
    </source>
</evidence>
<keyword evidence="5 7" id="KW-0067">ATP-binding</keyword>
<feature type="domain" description="Carbohydrate kinase PfkB" evidence="9">
    <location>
        <begin position="11"/>
        <end position="287"/>
    </location>
</feature>
<proteinExistence type="inferred from homology"/>
<protein>
    <recommendedName>
        <fullName evidence="7">Tagatose-6-phosphate kinase</fullName>
        <ecNumber evidence="7">2.7.1.144</ecNumber>
    </recommendedName>
</protein>
<evidence type="ECO:0000256" key="3">
    <source>
        <dbReference type="ARBA" id="ARBA00022741"/>
    </source>
</evidence>
<dbReference type="GO" id="GO:0005829">
    <property type="term" value="C:cytosol"/>
    <property type="evidence" value="ECO:0007669"/>
    <property type="project" value="TreeGrafter"/>
</dbReference>
<name>A0A9D2PB76_9FIRM</name>
<comment type="similarity">
    <text evidence="1">Belongs to the carbohydrate kinase pfkB family.</text>
</comment>
<evidence type="ECO:0000313" key="11">
    <source>
        <dbReference type="Proteomes" id="UP000823883"/>
    </source>
</evidence>
<evidence type="ECO:0000256" key="5">
    <source>
        <dbReference type="ARBA" id="ARBA00022840"/>
    </source>
</evidence>
<dbReference type="AlphaFoldDB" id="A0A9D2PB76"/>
<sequence>MVYTVTLNPSLDYTVTVEDFRLGKTNRTASEQLSAGGKGINVSMVLHSLGVETRVLGFQAGFVGEEIAERVRAAGLDCGLVRLKNGCSRINVKIKNYDGTEINGAGPEVGREEAGQLMDQLERLGEGDVLVLAGSIPSSLPRDSYRRIMERLSGRGILFAVDTSGESLLNVLELKPFLIKPNRDELAELAGKPAATREEALVQAAALQKMGAANVLVSLGGDGAVLLDETGASHSLEAPKGTLVNSVGAGDSMVAGFLAGWLRERDYGRAFALAVAAGSASAFSEGLAGREKILELLASMEAVSGRILRPSSSVGS</sequence>
<dbReference type="Gene3D" id="3.40.1190.20">
    <property type="match status" value="1"/>
</dbReference>
<reference evidence="10" key="2">
    <citation type="submission" date="2021-04" db="EMBL/GenBank/DDBJ databases">
        <authorList>
            <person name="Gilroy R."/>
        </authorList>
    </citation>
    <scope>NUCLEOTIDE SEQUENCE</scope>
    <source>
        <strain evidence="10">CHK183-5548</strain>
    </source>
</reference>
<dbReference type="PROSITE" id="PS00584">
    <property type="entry name" value="PFKB_KINASES_2"/>
    <property type="match status" value="1"/>
</dbReference>
<dbReference type="PIRSF" id="PIRSF000535">
    <property type="entry name" value="1PFK/6PFK/LacC"/>
    <property type="match status" value="1"/>
</dbReference>
<dbReference type="PANTHER" id="PTHR46566:SF1">
    <property type="entry name" value="1-PHOSPHOFRUCTOKINASE"/>
    <property type="match status" value="1"/>
</dbReference>
<reference evidence="10" key="1">
    <citation type="journal article" date="2021" name="PeerJ">
        <title>Extensive microbial diversity within the chicken gut microbiome revealed by metagenomics and culture.</title>
        <authorList>
            <person name="Gilroy R."/>
            <person name="Ravi A."/>
            <person name="Getino M."/>
            <person name="Pursley I."/>
            <person name="Horton D.L."/>
            <person name="Alikhan N.F."/>
            <person name="Baker D."/>
            <person name="Gharbi K."/>
            <person name="Hall N."/>
            <person name="Watson M."/>
            <person name="Adriaenssens E.M."/>
            <person name="Foster-Nyarko E."/>
            <person name="Jarju S."/>
            <person name="Secka A."/>
            <person name="Antonio M."/>
            <person name="Oren A."/>
            <person name="Chaudhuri R.R."/>
            <person name="La Ragione R."/>
            <person name="Hildebrand F."/>
            <person name="Pallen M.J."/>
        </authorList>
    </citation>
    <scope>NUCLEOTIDE SEQUENCE</scope>
    <source>
        <strain evidence="10">CHK183-5548</strain>
    </source>
</reference>
<dbReference type="FunFam" id="3.40.1190.20:FF:000001">
    <property type="entry name" value="Phosphofructokinase"/>
    <property type="match status" value="1"/>
</dbReference>
<dbReference type="GO" id="GO:0016052">
    <property type="term" value="P:carbohydrate catabolic process"/>
    <property type="evidence" value="ECO:0007669"/>
    <property type="project" value="UniProtKB-ARBA"/>
</dbReference>
<dbReference type="EC" id="2.7.1.144" evidence="7"/>
<dbReference type="InterPro" id="IPR002173">
    <property type="entry name" value="Carboh/pur_kinase_PfkB_CS"/>
</dbReference>
<dbReference type="InterPro" id="IPR029056">
    <property type="entry name" value="Ribokinase-like"/>
</dbReference>
<dbReference type="Proteomes" id="UP000823883">
    <property type="component" value="Unassembled WGS sequence"/>
</dbReference>
<evidence type="ECO:0000256" key="4">
    <source>
        <dbReference type="ARBA" id="ARBA00022777"/>
    </source>
</evidence>
<dbReference type="EMBL" id="DWWL01000015">
    <property type="protein sequence ID" value="HJC46984.1"/>
    <property type="molecule type" value="Genomic_DNA"/>
</dbReference>
<dbReference type="GO" id="GO:0044281">
    <property type="term" value="P:small molecule metabolic process"/>
    <property type="evidence" value="ECO:0007669"/>
    <property type="project" value="UniProtKB-ARBA"/>
</dbReference>
<gene>
    <name evidence="10" type="primary">pfkB</name>
    <name evidence="10" type="ORF">IAA04_02910</name>
</gene>
<accession>A0A9D2PB76</accession>
<dbReference type="CDD" id="cd01164">
    <property type="entry name" value="FruK_PfkB_like"/>
    <property type="match status" value="1"/>
</dbReference>
<comment type="pathway">
    <text evidence="7">Carbohydrate metabolism; D-tagatose 6-phosphate degradation; D-glyceraldehyde 3-phosphate and glycerone phosphate from D-tagatose 6-phosphate: step 1/2.</text>
</comment>
<evidence type="ECO:0000256" key="2">
    <source>
        <dbReference type="ARBA" id="ARBA00022679"/>
    </source>
</evidence>
<dbReference type="GO" id="GO:0009024">
    <property type="term" value="F:tagatose-6-phosphate kinase activity"/>
    <property type="evidence" value="ECO:0007669"/>
    <property type="project" value="UniProtKB-EC"/>
</dbReference>
<organism evidence="10 11">
    <name type="scientific">Candidatus Lachnoclostridium pullistercoris</name>
    <dbReference type="NCBI Taxonomy" id="2838632"/>
    <lineage>
        <taxon>Bacteria</taxon>
        <taxon>Bacillati</taxon>
        <taxon>Bacillota</taxon>
        <taxon>Clostridia</taxon>
        <taxon>Lachnospirales</taxon>
        <taxon>Lachnospiraceae</taxon>
    </lineage>
</organism>
<dbReference type="GO" id="GO:0008662">
    <property type="term" value="F:1-phosphofructokinase activity"/>
    <property type="evidence" value="ECO:0007669"/>
    <property type="project" value="UniProtKB-UniRule"/>
</dbReference>
<keyword evidence="3 7" id="KW-0547">Nucleotide-binding</keyword>
<comment type="catalytic activity">
    <reaction evidence="7">
        <text>D-tagatofuranose 6-phosphate + ATP = D-tagatofuranose 1,6-bisphosphate + ADP + H(+)</text>
        <dbReference type="Rhea" id="RHEA:12420"/>
        <dbReference type="ChEBI" id="CHEBI:15378"/>
        <dbReference type="ChEBI" id="CHEBI:30616"/>
        <dbReference type="ChEBI" id="CHEBI:58694"/>
        <dbReference type="ChEBI" id="CHEBI:58695"/>
        <dbReference type="ChEBI" id="CHEBI:456216"/>
        <dbReference type="EC" id="2.7.1.144"/>
    </reaction>
</comment>
<keyword evidence="4 8" id="KW-0418">Kinase</keyword>
<evidence type="ECO:0000256" key="6">
    <source>
        <dbReference type="ARBA" id="ARBA00047745"/>
    </source>
</evidence>
<dbReference type="NCBIfam" id="TIGR03168">
    <property type="entry name" value="1-PFK"/>
    <property type="match status" value="1"/>
</dbReference>
<dbReference type="InterPro" id="IPR011611">
    <property type="entry name" value="PfkB_dom"/>
</dbReference>
<comment type="similarity">
    <text evidence="7">Belongs to the carbohydrate kinase PfkB family. LacC subfamily.</text>
</comment>
<dbReference type="InterPro" id="IPR017583">
    <property type="entry name" value="Tagatose/fructose_Pkinase"/>
</dbReference>
<comment type="catalytic activity">
    <reaction evidence="6 8">
        <text>beta-D-fructose 1-phosphate + ATP = beta-D-fructose 1,6-bisphosphate + ADP + H(+)</text>
        <dbReference type="Rhea" id="RHEA:14213"/>
        <dbReference type="ChEBI" id="CHEBI:15378"/>
        <dbReference type="ChEBI" id="CHEBI:30616"/>
        <dbReference type="ChEBI" id="CHEBI:32966"/>
        <dbReference type="ChEBI" id="CHEBI:138881"/>
        <dbReference type="ChEBI" id="CHEBI:456216"/>
        <dbReference type="EC" id="2.7.1.56"/>
    </reaction>
</comment>